<dbReference type="InterPro" id="IPR029058">
    <property type="entry name" value="AB_hydrolase_fold"/>
</dbReference>
<organism evidence="4 5">
    <name type="scientific">Stenotrophomonas nematodicola</name>
    <dbReference type="NCBI Taxonomy" id="2656746"/>
    <lineage>
        <taxon>Bacteria</taxon>
        <taxon>Pseudomonadati</taxon>
        <taxon>Pseudomonadota</taxon>
        <taxon>Gammaproteobacteria</taxon>
        <taxon>Lysobacterales</taxon>
        <taxon>Lysobacteraceae</taxon>
        <taxon>Stenotrophomonas</taxon>
    </lineage>
</organism>
<accession>A0ABW7D325</accession>
<dbReference type="Proteomes" id="UP001605261">
    <property type="component" value="Unassembled WGS sequence"/>
</dbReference>
<sequence length="748" mass="83655">MTTTDNAPGRRVSATGTLRTAPGGVVQPVVLPMPKPGIVILVHGVNDVGEAFANQELGICLGLSERLGRVGKGASKMLLDHAYYRTPRKKTPEQEEDRHAADPDAVYYRRHHTKAAMTQKAMPNSVVIPFYWGYREEEGAHKDKNGNIRPNVRRNERHGEYLDRYGNRLDKDSAKNGGPFANATNNIPAMWSAGFKALIGEAGSTKTRPLLSAGPRNYMVLAAQRLAMLVRMIRGKHPDDTINVVAHSQGCLITLLTNALLNESNDRPIDTFVMNHPPYCLGELMIDNITLGDQVETAEARLSTLAGIVRFMTETPHQTPAFDSLAEAGQSSSGTAVVTGKDWKPTWALRTPQGEGKTPQMFGERDNRGKVYLYFCPDDQTVAVLSVQGIGWQGVPDTISMLTTDSYQRWRKSQLMMRGSHEKDYMVVRPALDALGPRFKQRCFTKRLRDGKPLMIGAALAEYELERWHEFTWSDTTLGTFIDKAARAGFSSGQKVRITGEVLSPPVRPRLGGDWDDISPIDASIAVTRDRRMILDWETFPGVVERVALRSPHALPGEEIKLLEQQWNSGKDVADQTEISYARHTGRGVVQIRRRETPNETRRRWMDTQKSEDNKKSFHSSIVAEAQHSREVTAYDLGIGQAKCIDDPVYYLYLCLVADWRTDWQEAETHFEKSHSLSETEVKLYRSAFALRDEETGQARELIDQTIAYRNTGRLPPCATCVLPELVVSQTLADREANKRPKDGGTAR</sequence>
<evidence type="ECO:0000313" key="4">
    <source>
        <dbReference type="EMBL" id="MFG6110528.1"/>
    </source>
</evidence>
<evidence type="ECO:0000259" key="3">
    <source>
        <dbReference type="Pfam" id="PF24322"/>
    </source>
</evidence>
<dbReference type="InterPro" id="IPR056221">
    <property type="entry name" value="Tle3_ab_dom"/>
</dbReference>
<keyword evidence="5" id="KW-1185">Reference proteome</keyword>
<dbReference type="SUPFAM" id="SSF53474">
    <property type="entry name" value="alpha/beta-Hydrolases"/>
    <property type="match status" value="2"/>
</dbReference>
<proteinExistence type="predicted"/>
<dbReference type="InterPro" id="IPR021692">
    <property type="entry name" value="Tle3_C"/>
</dbReference>
<dbReference type="Pfam" id="PF24322">
    <property type="entry name" value="Tle3"/>
    <property type="match status" value="1"/>
</dbReference>
<evidence type="ECO:0000259" key="2">
    <source>
        <dbReference type="Pfam" id="PF11678"/>
    </source>
</evidence>
<feature type="domain" description="T6SS Tle3 phospholipase effector alpha/beta" evidence="3">
    <location>
        <begin position="36"/>
        <end position="396"/>
    </location>
</feature>
<evidence type="ECO:0000313" key="5">
    <source>
        <dbReference type="Proteomes" id="UP001605261"/>
    </source>
</evidence>
<dbReference type="EMBL" id="JBHGCJ010000012">
    <property type="protein sequence ID" value="MFG6110528.1"/>
    <property type="molecule type" value="Genomic_DNA"/>
</dbReference>
<name>A0ABW7D325_9GAMM</name>
<protein>
    <submittedName>
        <fullName evidence="4">DUF3274 domain-containing protein</fullName>
    </submittedName>
</protein>
<dbReference type="RefSeq" id="WP_394164099.1">
    <property type="nucleotide sequence ID" value="NZ_JBHGCJ010000012.1"/>
</dbReference>
<reference evidence="4 5" key="1">
    <citation type="submission" date="2024-09" db="EMBL/GenBank/DDBJ databases">
        <authorList>
            <consortium name="All-Russian atlas of soil microorganisms"/>
            <consortium name="as a basis for the search for new antimicrobial producers and enzymes with unique properties"/>
            <person name="Sokolova E.A."/>
            <person name="Voronina E.N."/>
        </authorList>
    </citation>
    <scope>NUCLEOTIDE SEQUENCE [LARGE SCALE GENOMIC DNA]</scope>
    <source>
        <strain evidence="4 5">AF-22b-331.1</strain>
    </source>
</reference>
<dbReference type="Pfam" id="PF11678">
    <property type="entry name" value="Tle3_C"/>
    <property type="match status" value="1"/>
</dbReference>
<feature type="domain" description="Antibacterial effector protein Tle3 C-terminal" evidence="2">
    <location>
        <begin position="561"/>
        <end position="736"/>
    </location>
</feature>
<gene>
    <name evidence="4" type="ORF">ACEU0G_000405</name>
</gene>
<comment type="caution">
    <text evidence="4">The sequence shown here is derived from an EMBL/GenBank/DDBJ whole genome shotgun (WGS) entry which is preliminary data.</text>
</comment>
<evidence type="ECO:0000256" key="1">
    <source>
        <dbReference type="SAM" id="MobiDB-lite"/>
    </source>
</evidence>
<feature type="region of interest" description="Disordered" evidence="1">
    <location>
        <begin position="1"/>
        <end position="21"/>
    </location>
</feature>